<evidence type="ECO:0000259" key="11">
    <source>
        <dbReference type="Pfam" id="PF00593"/>
    </source>
</evidence>
<keyword evidence="13" id="KW-0675">Receptor</keyword>
<organism evidence="13 14">
    <name type="scientific">Coralloluteibacterium thermophilum</name>
    <dbReference type="NCBI Taxonomy" id="2707049"/>
    <lineage>
        <taxon>Bacteria</taxon>
        <taxon>Pseudomonadati</taxon>
        <taxon>Pseudomonadota</taxon>
        <taxon>Gammaproteobacteria</taxon>
        <taxon>Lysobacterales</taxon>
        <taxon>Lysobacteraceae</taxon>
        <taxon>Coralloluteibacterium</taxon>
    </lineage>
</organism>
<feature type="domain" description="TonB-dependent receptor-like beta-barrel" evidence="11">
    <location>
        <begin position="279"/>
        <end position="689"/>
    </location>
</feature>
<keyword evidence="4 8" id="KW-0812">Transmembrane</keyword>
<evidence type="ECO:0000256" key="8">
    <source>
        <dbReference type="PROSITE-ProRule" id="PRU01360"/>
    </source>
</evidence>
<sequence length="720" mass="78093">MTRLARPSFRPLALACAAALPAFASAQEDARRLDRIEVVGQAEAGLDGSAAAASRLDVRLRELPATVTVVDRATLDARGVRNTQEALFAVPGLSVASPPGNGNAVTYRGFSGSQIAQLFNGIGVQYDAIAARPVDGWIYERVEAVGGPATFLHGAGAVGGAIDYVTRLADPSRDRVQALAGMGSFGSRTLAGGVNRRLAGGDHAVRLDLGHSTTDGWIDRAEREAWVAAFSWYGRLTPTLTHTLALEHQQEDAHRPYWGSPVAQPATGRLRLLPGTARRNYNVGDGYYGQDVVWARSLTEWTPTATTSLRNTVYHYDALRDYRNMETYRPTADHTGIERSGALLQRHDQAVYGNRLEWRHEGRLGALPSQWSAGFDASFNRQTRFPRSLSGTLDVVAPDATTPGRFFDLPGMRPGFDPDRTNRLHTQALFVENLTRFGERWSLLTGLRHDRIGLDVVNHRTPSATNPARFDRSYRPTTGRAGLTFAATPNANLYAQFATSADPPAGILSTASFANLQDFDLSRGRQVEAGAKFDLLDGAGWATLAAYRIVRTNLAIADPEDPGRTLPVGQQSSRGVEAAFGLQATDALRIDGNLAWVDAQLDVFVQQVGDVAVSHAGNRPTNTPARVGNLWLSYALSPRWTLGADGRAVSRRYADAANTMDVAGYAVWGAFLRWQPQPGLSLTLRGRNLGDRVHATHVTGTPMLYLGEPRSVELALRLDL</sequence>
<dbReference type="Pfam" id="PF07715">
    <property type="entry name" value="Plug"/>
    <property type="match status" value="1"/>
</dbReference>
<evidence type="ECO:0000256" key="6">
    <source>
        <dbReference type="ARBA" id="ARBA00023136"/>
    </source>
</evidence>
<dbReference type="Gene3D" id="2.40.170.20">
    <property type="entry name" value="TonB-dependent receptor, beta-barrel domain"/>
    <property type="match status" value="1"/>
</dbReference>
<dbReference type="Pfam" id="PF00593">
    <property type="entry name" value="TonB_dep_Rec_b-barrel"/>
    <property type="match status" value="1"/>
</dbReference>
<evidence type="ECO:0000256" key="3">
    <source>
        <dbReference type="ARBA" id="ARBA00022452"/>
    </source>
</evidence>
<keyword evidence="2 8" id="KW-0813">Transport</keyword>
<dbReference type="InterPro" id="IPR037066">
    <property type="entry name" value="Plug_dom_sf"/>
</dbReference>
<dbReference type="Gene3D" id="2.170.130.10">
    <property type="entry name" value="TonB-dependent receptor, plug domain"/>
    <property type="match status" value="1"/>
</dbReference>
<reference evidence="14" key="1">
    <citation type="journal article" date="2019" name="Int. J. Syst. Evol. Microbiol.">
        <title>The Global Catalogue of Microorganisms (GCM) 10K type strain sequencing project: providing services to taxonomists for standard genome sequencing and annotation.</title>
        <authorList>
            <consortium name="The Broad Institute Genomics Platform"/>
            <consortium name="The Broad Institute Genome Sequencing Center for Infectious Disease"/>
            <person name="Wu L."/>
            <person name="Ma J."/>
        </authorList>
    </citation>
    <scope>NUCLEOTIDE SEQUENCE [LARGE SCALE GENOMIC DNA]</scope>
    <source>
        <strain evidence="14">CGMCC 1.13574</strain>
    </source>
</reference>
<comment type="subcellular location">
    <subcellularLocation>
        <location evidence="1 8">Cell outer membrane</location>
        <topology evidence="1 8">Multi-pass membrane protein</topology>
    </subcellularLocation>
</comment>
<comment type="caution">
    <text evidence="13">The sequence shown here is derived from an EMBL/GenBank/DDBJ whole genome shotgun (WGS) entry which is preliminary data.</text>
</comment>
<keyword evidence="10" id="KW-0732">Signal</keyword>
<name>A0ABV9NNN7_9GAMM</name>
<evidence type="ECO:0000256" key="4">
    <source>
        <dbReference type="ARBA" id="ARBA00022692"/>
    </source>
</evidence>
<evidence type="ECO:0000256" key="10">
    <source>
        <dbReference type="SAM" id="SignalP"/>
    </source>
</evidence>
<keyword evidence="7 8" id="KW-0998">Cell outer membrane</keyword>
<dbReference type="PANTHER" id="PTHR32552:SF84">
    <property type="entry name" value="TONB-DEPENDENT RECEPTOR-RELATED"/>
    <property type="match status" value="1"/>
</dbReference>
<evidence type="ECO:0000256" key="1">
    <source>
        <dbReference type="ARBA" id="ARBA00004571"/>
    </source>
</evidence>
<evidence type="ECO:0000256" key="5">
    <source>
        <dbReference type="ARBA" id="ARBA00023077"/>
    </source>
</evidence>
<evidence type="ECO:0000256" key="7">
    <source>
        <dbReference type="ARBA" id="ARBA00023237"/>
    </source>
</evidence>
<dbReference type="InterPro" id="IPR036942">
    <property type="entry name" value="Beta-barrel_TonB_sf"/>
</dbReference>
<dbReference type="EMBL" id="JBHSGG010000040">
    <property type="protein sequence ID" value="MFC4729254.1"/>
    <property type="molecule type" value="Genomic_DNA"/>
</dbReference>
<accession>A0ABV9NNN7</accession>
<evidence type="ECO:0000259" key="12">
    <source>
        <dbReference type="Pfam" id="PF07715"/>
    </source>
</evidence>
<dbReference type="Proteomes" id="UP001595892">
    <property type="component" value="Unassembled WGS sequence"/>
</dbReference>
<dbReference type="SUPFAM" id="SSF56935">
    <property type="entry name" value="Porins"/>
    <property type="match status" value="1"/>
</dbReference>
<dbReference type="InterPro" id="IPR000531">
    <property type="entry name" value="Beta-barrel_TonB"/>
</dbReference>
<dbReference type="PROSITE" id="PS52016">
    <property type="entry name" value="TONB_DEPENDENT_REC_3"/>
    <property type="match status" value="1"/>
</dbReference>
<keyword evidence="14" id="KW-1185">Reference proteome</keyword>
<gene>
    <name evidence="13" type="ORF">ACFO3Q_13870</name>
</gene>
<protein>
    <submittedName>
        <fullName evidence="13">TonB-dependent receptor</fullName>
    </submittedName>
</protein>
<proteinExistence type="inferred from homology"/>
<evidence type="ECO:0000313" key="14">
    <source>
        <dbReference type="Proteomes" id="UP001595892"/>
    </source>
</evidence>
<feature type="chain" id="PRO_5046792121" evidence="10">
    <location>
        <begin position="27"/>
        <end position="720"/>
    </location>
</feature>
<comment type="similarity">
    <text evidence="8 9">Belongs to the TonB-dependent receptor family.</text>
</comment>
<keyword evidence="3 8" id="KW-1134">Transmembrane beta strand</keyword>
<feature type="signal peptide" evidence="10">
    <location>
        <begin position="1"/>
        <end position="26"/>
    </location>
</feature>
<dbReference type="CDD" id="cd01347">
    <property type="entry name" value="ligand_gated_channel"/>
    <property type="match status" value="1"/>
</dbReference>
<dbReference type="RefSeq" id="WP_377005329.1">
    <property type="nucleotide sequence ID" value="NZ_JBHSGG010000040.1"/>
</dbReference>
<evidence type="ECO:0000256" key="9">
    <source>
        <dbReference type="RuleBase" id="RU003357"/>
    </source>
</evidence>
<evidence type="ECO:0000256" key="2">
    <source>
        <dbReference type="ARBA" id="ARBA00022448"/>
    </source>
</evidence>
<keyword evidence="5 9" id="KW-0798">TonB box</keyword>
<evidence type="ECO:0000313" key="13">
    <source>
        <dbReference type="EMBL" id="MFC4729254.1"/>
    </source>
</evidence>
<feature type="domain" description="TonB-dependent receptor plug" evidence="12">
    <location>
        <begin position="60"/>
        <end position="161"/>
    </location>
</feature>
<keyword evidence="6 8" id="KW-0472">Membrane</keyword>
<dbReference type="PANTHER" id="PTHR32552">
    <property type="entry name" value="FERRICHROME IRON RECEPTOR-RELATED"/>
    <property type="match status" value="1"/>
</dbReference>
<dbReference type="InterPro" id="IPR012910">
    <property type="entry name" value="Plug_dom"/>
</dbReference>
<dbReference type="InterPro" id="IPR039426">
    <property type="entry name" value="TonB-dep_rcpt-like"/>
</dbReference>